<protein>
    <submittedName>
        <fullName evidence="2">Uncharacterized protein</fullName>
    </submittedName>
</protein>
<dbReference type="InParanoid" id="A0A2P6NHI7"/>
<dbReference type="Proteomes" id="UP000241769">
    <property type="component" value="Unassembled WGS sequence"/>
</dbReference>
<evidence type="ECO:0000313" key="2">
    <source>
        <dbReference type="EMBL" id="PRP83423.1"/>
    </source>
</evidence>
<sequence>MEEDNLHDVGTEHALTEIEALTGGGEIEATDLEEPHDLDENETNVMMFESHADVESFHFNMPEESIQMEVKPPKRISKKKQRATTDPDKKRGRPNVPLSEHSNPSVKYRRISDTVDRLTNEPGFVKKMIKSEWGRKEFFDSHAAWHAKMIDNIAETMKKLPPTSPLRKQIILLIGDDVPAGVLAKLLQISEKTIYRSRKPENSGKNSMMIPYPITISSTPDMKPPRKPRKMNNPTVLSSASIPIEQLPPLTPSVTSQDNGMSSLHLHVPTMSHGYLPFGLSHQGMMSSSWNGNKSDAIRMNPHKKLKRDLHITAMIGYGLKKNPASCLVVILCIAINTGIDVTSR</sequence>
<dbReference type="AlphaFoldDB" id="A0A2P6NHI7"/>
<proteinExistence type="predicted"/>
<accession>A0A2P6NHI7</accession>
<feature type="compositionally biased region" description="Basic residues" evidence="1">
    <location>
        <begin position="73"/>
        <end position="82"/>
    </location>
</feature>
<gene>
    <name evidence="2" type="ORF">PROFUN_09196</name>
</gene>
<reference evidence="2 3" key="1">
    <citation type="journal article" date="2018" name="Genome Biol. Evol.">
        <title>Multiple Roots of Fruiting Body Formation in Amoebozoa.</title>
        <authorList>
            <person name="Hillmann F."/>
            <person name="Forbes G."/>
            <person name="Novohradska S."/>
            <person name="Ferling I."/>
            <person name="Riege K."/>
            <person name="Groth M."/>
            <person name="Westermann M."/>
            <person name="Marz M."/>
            <person name="Spaller T."/>
            <person name="Winckler T."/>
            <person name="Schaap P."/>
            <person name="Glockner G."/>
        </authorList>
    </citation>
    <scope>NUCLEOTIDE SEQUENCE [LARGE SCALE GENOMIC DNA]</scope>
    <source>
        <strain evidence="2 3">Jena</strain>
    </source>
</reference>
<name>A0A2P6NHI7_9EUKA</name>
<evidence type="ECO:0000256" key="1">
    <source>
        <dbReference type="SAM" id="MobiDB-lite"/>
    </source>
</evidence>
<organism evidence="2 3">
    <name type="scientific">Planoprotostelium fungivorum</name>
    <dbReference type="NCBI Taxonomy" id="1890364"/>
    <lineage>
        <taxon>Eukaryota</taxon>
        <taxon>Amoebozoa</taxon>
        <taxon>Evosea</taxon>
        <taxon>Variosea</taxon>
        <taxon>Cavosteliida</taxon>
        <taxon>Cavosteliaceae</taxon>
        <taxon>Planoprotostelium</taxon>
    </lineage>
</organism>
<comment type="caution">
    <text evidence="2">The sequence shown here is derived from an EMBL/GenBank/DDBJ whole genome shotgun (WGS) entry which is preliminary data.</text>
</comment>
<keyword evidence="3" id="KW-1185">Reference proteome</keyword>
<dbReference type="EMBL" id="MDYQ01000082">
    <property type="protein sequence ID" value="PRP83423.1"/>
    <property type="molecule type" value="Genomic_DNA"/>
</dbReference>
<evidence type="ECO:0000313" key="3">
    <source>
        <dbReference type="Proteomes" id="UP000241769"/>
    </source>
</evidence>
<feature type="region of interest" description="Disordered" evidence="1">
    <location>
        <begin position="65"/>
        <end position="105"/>
    </location>
</feature>